<keyword evidence="1" id="KW-0472">Membrane</keyword>
<feature type="transmembrane region" description="Helical" evidence="1">
    <location>
        <begin position="358"/>
        <end position="381"/>
    </location>
</feature>
<keyword evidence="1" id="KW-0812">Transmembrane</keyword>
<evidence type="ECO:0000259" key="2">
    <source>
        <dbReference type="Pfam" id="PF01970"/>
    </source>
</evidence>
<accession>A0A0A0D899</accession>
<evidence type="ECO:0000313" key="3">
    <source>
        <dbReference type="EMBL" id="KGM33222.1"/>
    </source>
</evidence>
<dbReference type="PANTHER" id="PTHR35342:SF5">
    <property type="entry name" value="TRICARBOXYLIC TRANSPORT PROTEIN"/>
    <property type="match status" value="1"/>
</dbReference>
<dbReference type="AlphaFoldDB" id="A0A0A0D899"/>
<dbReference type="PANTHER" id="PTHR35342">
    <property type="entry name" value="TRICARBOXYLIC TRANSPORT PROTEIN"/>
    <property type="match status" value="1"/>
</dbReference>
<proteinExistence type="predicted"/>
<feature type="transmembrane region" description="Helical" evidence="1">
    <location>
        <begin position="152"/>
        <end position="182"/>
    </location>
</feature>
<feature type="transmembrane region" description="Helical" evidence="1">
    <location>
        <begin position="7"/>
        <end position="33"/>
    </location>
</feature>
<feature type="transmembrane region" description="Helical" evidence="1">
    <location>
        <begin position="315"/>
        <end position="338"/>
    </location>
</feature>
<reference evidence="3 4" key="1">
    <citation type="submission" date="2014-01" db="EMBL/GenBank/DDBJ databases">
        <title>Genome sequence determination for a cystic fibrosis isolate, Inquilinus limosus.</title>
        <authorList>
            <person name="Pino M."/>
            <person name="Di Conza J."/>
            <person name="Gutkind G."/>
        </authorList>
    </citation>
    <scope>NUCLEOTIDE SEQUENCE [LARGE SCALE GENOMIC DNA]</scope>
    <source>
        <strain evidence="3 4">MP06</strain>
    </source>
</reference>
<evidence type="ECO:0000313" key="4">
    <source>
        <dbReference type="Proteomes" id="UP000029995"/>
    </source>
</evidence>
<sequence length="502" mass="52888">MDLLHDLILGFGVAFTPTNLAYCFVGVLLGTLVGVLPGLGPTATIAMLLPATFVLPPIAALIMLAGIYYGSQYGGSTTAILINLPGESASVVTAIDGYQMARQGRAGAALAAAGIGSFFAGTVATLLIALFAPPLAAIALKFGPAEYFSLMVLGLVASVALAHGSVLKALGMIALGLLLGMVGQDVETGTPRYTFGIPELSQGINFVAISMGLFGIAEIIRNLEAEHLRDVMVRKVSGLLPTREEARRMAPAILRGTALGSILGILPGGGSILSSFAAYSLEKKISRRPQEFGKGAIEGVAGPESANNAGAQTSFIPMLTLGIPPTPVMALMVGAMIIKGIQPGPLVMTEQPDLFWGLIASMWIGNFFLIVLNLPLIGIWVRLLKVPYHLLFPAILAFCCIGVYSLNNNVFDVYLTVLFGLVGYILVKLECEPAPLLLGFILGPMMEENLRRAMLLARGDATVFLTRPISAVLLLLTVGVLLVMISPAIRRKREEAFQEEAG</sequence>
<evidence type="ECO:0000256" key="1">
    <source>
        <dbReference type="SAM" id="Phobius"/>
    </source>
</evidence>
<dbReference type="InterPro" id="IPR002823">
    <property type="entry name" value="DUF112_TM"/>
</dbReference>
<organism evidence="3 4">
    <name type="scientific">Inquilinus limosus MP06</name>
    <dbReference type="NCBI Taxonomy" id="1398085"/>
    <lineage>
        <taxon>Bacteria</taxon>
        <taxon>Pseudomonadati</taxon>
        <taxon>Pseudomonadota</taxon>
        <taxon>Alphaproteobacteria</taxon>
        <taxon>Rhodospirillales</taxon>
        <taxon>Rhodospirillaceae</taxon>
        <taxon>Inquilinus</taxon>
    </lineage>
</organism>
<name>A0A0A0D899_9PROT</name>
<dbReference type="Pfam" id="PF01970">
    <property type="entry name" value="TctA"/>
    <property type="match status" value="1"/>
</dbReference>
<dbReference type="RefSeq" id="WP_034839852.1">
    <property type="nucleotide sequence ID" value="NZ_JANX01000209.1"/>
</dbReference>
<protein>
    <recommendedName>
        <fullName evidence="2">DUF112 domain-containing protein</fullName>
    </recommendedName>
</protein>
<gene>
    <name evidence="3" type="ORF">P409_16975</name>
</gene>
<dbReference type="EMBL" id="JANX01000209">
    <property type="protein sequence ID" value="KGM33222.1"/>
    <property type="molecule type" value="Genomic_DNA"/>
</dbReference>
<dbReference type="OrthoDB" id="7232499at2"/>
<feature type="transmembrane region" description="Helical" evidence="1">
    <location>
        <begin position="45"/>
        <end position="69"/>
    </location>
</feature>
<feature type="domain" description="DUF112" evidence="2">
    <location>
        <begin position="20"/>
        <end position="438"/>
    </location>
</feature>
<feature type="transmembrane region" description="Helical" evidence="1">
    <location>
        <begin position="464"/>
        <end position="485"/>
    </location>
</feature>
<feature type="transmembrane region" description="Helical" evidence="1">
    <location>
        <begin position="388"/>
        <end position="407"/>
    </location>
</feature>
<keyword evidence="1" id="KW-1133">Transmembrane helix</keyword>
<feature type="transmembrane region" description="Helical" evidence="1">
    <location>
        <begin position="108"/>
        <end position="132"/>
    </location>
</feature>
<dbReference type="Proteomes" id="UP000029995">
    <property type="component" value="Unassembled WGS sequence"/>
</dbReference>
<comment type="caution">
    <text evidence="3">The sequence shown here is derived from an EMBL/GenBank/DDBJ whole genome shotgun (WGS) entry which is preliminary data.</text>
</comment>
<feature type="transmembrane region" description="Helical" evidence="1">
    <location>
        <begin position="258"/>
        <end position="281"/>
    </location>
</feature>
<feature type="transmembrane region" description="Helical" evidence="1">
    <location>
        <begin position="413"/>
        <end position="443"/>
    </location>
</feature>